<protein>
    <recommendedName>
        <fullName evidence="5">Lipoprotein</fullName>
    </recommendedName>
</protein>
<proteinExistence type="predicted"/>
<dbReference type="RefSeq" id="WP_219667015.1">
    <property type="nucleotide sequence ID" value="NZ_WTFF01000064.1"/>
</dbReference>
<dbReference type="PROSITE" id="PS51257">
    <property type="entry name" value="PROKAR_LIPOPROTEIN"/>
    <property type="match status" value="1"/>
</dbReference>
<evidence type="ECO:0008006" key="5">
    <source>
        <dbReference type="Google" id="ProtNLM"/>
    </source>
</evidence>
<feature type="signal peptide" evidence="2">
    <location>
        <begin position="1"/>
        <end position="28"/>
    </location>
</feature>
<feature type="compositionally biased region" description="Pro residues" evidence="1">
    <location>
        <begin position="519"/>
        <end position="529"/>
    </location>
</feature>
<keyword evidence="4" id="KW-1185">Reference proteome</keyword>
<feature type="region of interest" description="Disordered" evidence="1">
    <location>
        <begin position="514"/>
        <end position="537"/>
    </location>
</feature>
<dbReference type="EMBL" id="WTFF01000064">
    <property type="protein sequence ID" value="MBW5482593.1"/>
    <property type="molecule type" value="Genomic_DNA"/>
</dbReference>
<feature type="chain" id="PRO_5045639756" description="Lipoprotein" evidence="2">
    <location>
        <begin position="29"/>
        <end position="537"/>
    </location>
</feature>
<evidence type="ECO:0000256" key="1">
    <source>
        <dbReference type="SAM" id="MobiDB-lite"/>
    </source>
</evidence>
<feature type="region of interest" description="Disordered" evidence="1">
    <location>
        <begin position="117"/>
        <end position="193"/>
    </location>
</feature>
<organism evidence="3 4">
    <name type="scientific">Streptomyces bambusae</name>
    <dbReference type="NCBI Taxonomy" id="1550616"/>
    <lineage>
        <taxon>Bacteria</taxon>
        <taxon>Bacillati</taxon>
        <taxon>Actinomycetota</taxon>
        <taxon>Actinomycetes</taxon>
        <taxon>Kitasatosporales</taxon>
        <taxon>Streptomycetaceae</taxon>
        <taxon>Streptomyces</taxon>
    </lineage>
</organism>
<gene>
    <name evidence="3" type="ORF">GPJ59_12020</name>
</gene>
<name>A0ABS6Z494_9ACTN</name>
<comment type="caution">
    <text evidence="3">The sequence shown here is derived from an EMBL/GenBank/DDBJ whole genome shotgun (WGS) entry which is preliminary data.</text>
</comment>
<feature type="region of interest" description="Disordered" evidence="1">
    <location>
        <begin position="25"/>
        <end position="80"/>
    </location>
</feature>
<evidence type="ECO:0000313" key="4">
    <source>
        <dbReference type="Proteomes" id="UP000812013"/>
    </source>
</evidence>
<feature type="compositionally biased region" description="Low complexity" evidence="1">
    <location>
        <begin position="169"/>
        <end position="178"/>
    </location>
</feature>
<evidence type="ECO:0000256" key="2">
    <source>
        <dbReference type="SAM" id="SignalP"/>
    </source>
</evidence>
<feature type="compositionally biased region" description="Basic and acidic residues" evidence="1">
    <location>
        <begin position="126"/>
        <end position="143"/>
    </location>
</feature>
<sequence length="537" mass="53652">MSPRTRALPALLITGALALSLSACGSSAAPTKPADPAALAAEAAPGASLPAGATPTARTKQPRHTPAAGSLPASLAPSGKSKLAVVTPAGASGGATEASTPDLTLTSYDARTGEAVLAPAPNADKGAQDKTPQDKGAQDKGAQDKATPGTPQKPGSGPADPGKNKQDTPAPAAPAAAAVRPGQLIDSPPTPAAPRGALVAVTAVRQADGGKTAVSTRPATVSELLGNASAALNTALDARTIDVQPQVKDLKVSFTKRADGGNGSVTTGLKLDANATVPLPQGASASLSGSIEIDPSVEFSYQGKALSPQQASVGFELGARANWRVHAGLSAAKEPVRIPLAKLGASPVVMVGHLPVVINLDLTLYAKIAADGTISLDAEQQLAADWGIHSDYTKGKGWTTDVDPGTTTISPVRATLSGKASVRTGLAVEGSVALYDAVGLKATLEPHLRADADGTVTITSGGAAPTVTGKAGLYGGLDIDGALMARIAVLGTPLFEKELPFQVFHREWPIVVRGTTPANPGPTPTPTPTPSASARKS</sequence>
<evidence type="ECO:0000313" key="3">
    <source>
        <dbReference type="EMBL" id="MBW5482593.1"/>
    </source>
</evidence>
<reference evidence="3 4" key="1">
    <citation type="submission" date="2019-12" db="EMBL/GenBank/DDBJ databases">
        <title>Genome sequence of Streptomyces bambusae.</title>
        <authorList>
            <person name="Bansal K."/>
            <person name="Choksket S."/>
            <person name="Korpole S."/>
            <person name="Patil P.B."/>
        </authorList>
    </citation>
    <scope>NUCLEOTIDE SEQUENCE [LARGE SCALE GENOMIC DNA]</scope>
    <source>
        <strain evidence="3 4">SK60</strain>
    </source>
</reference>
<feature type="compositionally biased region" description="Low complexity" evidence="1">
    <location>
        <begin position="66"/>
        <end position="79"/>
    </location>
</feature>
<dbReference type="Proteomes" id="UP000812013">
    <property type="component" value="Unassembled WGS sequence"/>
</dbReference>
<keyword evidence="2" id="KW-0732">Signal</keyword>
<feature type="compositionally biased region" description="Low complexity" evidence="1">
    <location>
        <begin position="25"/>
        <end position="57"/>
    </location>
</feature>
<accession>A0ABS6Z494</accession>